<dbReference type="Gene3D" id="1.20.1600.10">
    <property type="entry name" value="Outer membrane efflux proteins (OEP)"/>
    <property type="match status" value="1"/>
</dbReference>
<keyword evidence="6" id="KW-0472">Membrane</keyword>
<evidence type="ECO:0000256" key="6">
    <source>
        <dbReference type="ARBA" id="ARBA00023136"/>
    </source>
</evidence>
<reference evidence="10 11" key="1">
    <citation type="submission" date="2017-09" db="EMBL/GenBank/DDBJ databases">
        <authorList>
            <person name="Ehlers B."/>
            <person name="Leendertz F.H."/>
        </authorList>
    </citation>
    <scope>NUCLEOTIDE SEQUENCE [LARGE SCALE GENOMIC DNA]</scope>
    <source>
        <strain evidence="10 11">DSM 16848</strain>
    </source>
</reference>
<dbReference type="RefSeq" id="WP_097114577.1">
    <property type="nucleotide sequence ID" value="NZ_CP083931.1"/>
</dbReference>
<dbReference type="OrthoDB" id="8600604at2"/>
<dbReference type="SUPFAM" id="SSF56954">
    <property type="entry name" value="Outer membrane efflux proteins (OEP)"/>
    <property type="match status" value="1"/>
</dbReference>
<keyword evidence="5" id="KW-0812">Transmembrane</keyword>
<keyword evidence="7" id="KW-0998">Cell outer membrane</keyword>
<gene>
    <name evidence="10" type="ORF">SAMN02746062_01555</name>
</gene>
<evidence type="ECO:0000256" key="9">
    <source>
        <dbReference type="SAM" id="SignalP"/>
    </source>
</evidence>
<dbReference type="PANTHER" id="PTHR30026:SF20">
    <property type="entry name" value="OUTER MEMBRANE PROTEIN TOLC"/>
    <property type="match status" value="1"/>
</dbReference>
<evidence type="ECO:0000313" key="10">
    <source>
        <dbReference type="EMBL" id="SOD69177.1"/>
    </source>
</evidence>
<accession>A0A286EE45</accession>
<organism evidence="10 11">
    <name type="scientific">Alysiella filiformis DSM 16848</name>
    <dbReference type="NCBI Taxonomy" id="1120981"/>
    <lineage>
        <taxon>Bacteria</taxon>
        <taxon>Pseudomonadati</taxon>
        <taxon>Pseudomonadota</taxon>
        <taxon>Betaproteobacteria</taxon>
        <taxon>Neisseriales</taxon>
        <taxon>Neisseriaceae</taxon>
        <taxon>Alysiella</taxon>
    </lineage>
</organism>
<evidence type="ECO:0000256" key="3">
    <source>
        <dbReference type="ARBA" id="ARBA00022448"/>
    </source>
</evidence>
<name>A0A286EE45_9NEIS</name>
<dbReference type="Proteomes" id="UP000219669">
    <property type="component" value="Unassembled WGS sequence"/>
</dbReference>
<feature type="chain" id="PRO_5012267573" evidence="9">
    <location>
        <begin position="24"/>
        <end position="439"/>
    </location>
</feature>
<dbReference type="GO" id="GO:1990281">
    <property type="term" value="C:efflux pump complex"/>
    <property type="evidence" value="ECO:0007669"/>
    <property type="project" value="TreeGrafter"/>
</dbReference>
<evidence type="ECO:0000256" key="2">
    <source>
        <dbReference type="ARBA" id="ARBA00007613"/>
    </source>
</evidence>
<comment type="subcellular location">
    <subcellularLocation>
        <location evidence="1">Cell outer membrane</location>
    </subcellularLocation>
</comment>
<dbReference type="EMBL" id="OCNF01000013">
    <property type="protein sequence ID" value="SOD69177.1"/>
    <property type="molecule type" value="Genomic_DNA"/>
</dbReference>
<dbReference type="AlphaFoldDB" id="A0A286EE45"/>
<feature type="signal peptide" evidence="9">
    <location>
        <begin position="1"/>
        <end position="23"/>
    </location>
</feature>
<keyword evidence="4" id="KW-1134">Transmembrane beta strand</keyword>
<dbReference type="GO" id="GO:0015288">
    <property type="term" value="F:porin activity"/>
    <property type="evidence" value="ECO:0007669"/>
    <property type="project" value="TreeGrafter"/>
</dbReference>
<keyword evidence="9" id="KW-0732">Signal</keyword>
<evidence type="ECO:0000256" key="7">
    <source>
        <dbReference type="ARBA" id="ARBA00023237"/>
    </source>
</evidence>
<comment type="similarity">
    <text evidence="2">Belongs to the outer membrane factor (OMF) (TC 1.B.17) family.</text>
</comment>
<sequence>MLLRQPLLWAMCLLAWGIPHAQATSLQDILKNNLFADPAILEAQANQRVAAADIKIAQSAHYPTVTVTGAQTLAQNHRYDGNRRSSFNPGLQGKLNLYSWGGKEAQIRQAEHKHDYFQHKVTETQEDVSNTIATLYLGALRAKESIQAAQHNLERHNQIINDLTIITKFDKGRMSELEQAMARRLRVDAYLAEQTRSLELNLSKLGKYTGSRLAPELLQNPFEADNPDNLVARFQMADARQQPSYQAQQAERQSVEAELDVAKANRYPDINLIANVNRDNKEVYVNLEWDIYNRARGYQVSRTAESMIVADAKMEQIQRDVAERARSAQVDMLQSLKRVEIGEQQIAAQKKVIKAYELQFKIARRTLIDVLDAYAELWNIENTVVAARNDYRDAALAYLNSQAAIGKWAGVVNVDESGSGSPSQPPTQTETQPENPSND</sequence>
<evidence type="ECO:0000256" key="5">
    <source>
        <dbReference type="ARBA" id="ARBA00022692"/>
    </source>
</evidence>
<dbReference type="GO" id="GO:0015562">
    <property type="term" value="F:efflux transmembrane transporter activity"/>
    <property type="evidence" value="ECO:0007669"/>
    <property type="project" value="InterPro"/>
</dbReference>
<dbReference type="Pfam" id="PF02321">
    <property type="entry name" value="OEP"/>
    <property type="match status" value="1"/>
</dbReference>
<evidence type="ECO:0000256" key="1">
    <source>
        <dbReference type="ARBA" id="ARBA00004442"/>
    </source>
</evidence>
<evidence type="ECO:0000256" key="4">
    <source>
        <dbReference type="ARBA" id="ARBA00022452"/>
    </source>
</evidence>
<dbReference type="InterPro" id="IPR051906">
    <property type="entry name" value="TolC-like"/>
</dbReference>
<proteinExistence type="inferred from homology"/>
<dbReference type="PANTHER" id="PTHR30026">
    <property type="entry name" value="OUTER MEMBRANE PROTEIN TOLC"/>
    <property type="match status" value="1"/>
</dbReference>
<dbReference type="InterPro" id="IPR003423">
    <property type="entry name" value="OMP_efflux"/>
</dbReference>
<dbReference type="GO" id="GO:0009279">
    <property type="term" value="C:cell outer membrane"/>
    <property type="evidence" value="ECO:0007669"/>
    <property type="project" value="UniProtKB-SubCell"/>
</dbReference>
<evidence type="ECO:0000313" key="11">
    <source>
        <dbReference type="Proteomes" id="UP000219669"/>
    </source>
</evidence>
<feature type="region of interest" description="Disordered" evidence="8">
    <location>
        <begin position="414"/>
        <end position="439"/>
    </location>
</feature>
<evidence type="ECO:0000256" key="8">
    <source>
        <dbReference type="SAM" id="MobiDB-lite"/>
    </source>
</evidence>
<keyword evidence="11" id="KW-1185">Reference proteome</keyword>
<keyword evidence="3" id="KW-0813">Transport</keyword>
<protein>
    <submittedName>
        <fullName evidence="10">Outer membrane protein, adhesin transport system</fullName>
    </submittedName>
</protein>
<feature type="compositionally biased region" description="Low complexity" evidence="8">
    <location>
        <begin position="416"/>
        <end position="439"/>
    </location>
</feature>